<evidence type="ECO:0000256" key="2">
    <source>
        <dbReference type="ARBA" id="ARBA00022540"/>
    </source>
</evidence>
<evidence type="ECO:0000256" key="4">
    <source>
        <dbReference type="SAM" id="MobiDB-lite"/>
    </source>
</evidence>
<dbReference type="PANTHER" id="PTHR10938:SF0">
    <property type="entry name" value="TRANSLATION INITIATION FACTOR IF-3, MITOCHONDRIAL"/>
    <property type="match status" value="1"/>
</dbReference>
<reference evidence="5" key="2">
    <citation type="submission" date="2023-06" db="EMBL/GenBank/DDBJ databases">
        <authorList>
            <consortium name="Lawrence Berkeley National Laboratory"/>
            <person name="Mondo S.J."/>
            <person name="Hensen N."/>
            <person name="Bonometti L."/>
            <person name="Westerberg I."/>
            <person name="Brannstrom I.O."/>
            <person name="Guillou S."/>
            <person name="Cros-Aarteil S."/>
            <person name="Calhoun S."/>
            <person name="Haridas S."/>
            <person name="Kuo A."/>
            <person name="Pangilinan J."/>
            <person name="Riley R."/>
            <person name="Labutti K."/>
            <person name="Andreopoulos B."/>
            <person name="Lipzen A."/>
            <person name="Chen C."/>
            <person name="Yanf M."/>
            <person name="Daum C."/>
            <person name="Ng V."/>
            <person name="Clum A."/>
            <person name="Steindorff A."/>
            <person name="Ohm R."/>
            <person name="Martin F."/>
            <person name="Silar P."/>
            <person name="Natvig D."/>
            <person name="Lalanne C."/>
            <person name="Gautier V."/>
            <person name="Ament-Velasquez S.L."/>
            <person name="Kruys A."/>
            <person name="Hutchinson M.I."/>
            <person name="Powell A.J."/>
            <person name="Barry K."/>
            <person name="Miller A.N."/>
            <person name="Grigoriev I.V."/>
            <person name="Debuchy R."/>
            <person name="Gladieux P."/>
            <person name="Thoren M.H."/>
            <person name="Johannesson H."/>
        </authorList>
    </citation>
    <scope>NUCLEOTIDE SEQUENCE</scope>
    <source>
        <strain evidence="5">PSN324</strain>
    </source>
</reference>
<name>A0AAV9HK04_9PEZI</name>
<gene>
    <name evidence="5" type="ORF">QBC42DRAFT_272858</name>
</gene>
<evidence type="ECO:0000256" key="1">
    <source>
        <dbReference type="ARBA" id="ARBA00005439"/>
    </source>
</evidence>
<dbReference type="GO" id="GO:0005739">
    <property type="term" value="C:mitochondrion"/>
    <property type="evidence" value="ECO:0007669"/>
    <property type="project" value="TreeGrafter"/>
</dbReference>
<keyword evidence="2" id="KW-0396">Initiation factor</keyword>
<feature type="compositionally biased region" description="Basic and acidic residues" evidence="4">
    <location>
        <begin position="270"/>
        <end position="279"/>
    </location>
</feature>
<evidence type="ECO:0000256" key="3">
    <source>
        <dbReference type="ARBA" id="ARBA00022917"/>
    </source>
</evidence>
<evidence type="ECO:0008006" key="7">
    <source>
        <dbReference type="Google" id="ProtNLM"/>
    </source>
</evidence>
<reference evidence="5" key="1">
    <citation type="journal article" date="2023" name="Mol. Phylogenet. Evol.">
        <title>Genome-scale phylogeny and comparative genomics of the fungal order Sordariales.</title>
        <authorList>
            <person name="Hensen N."/>
            <person name="Bonometti L."/>
            <person name="Westerberg I."/>
            <person name="Brannstrom I.O."/>
            <person name="Guillou S."/>
            <person name="Cros-Aarteil S."/>
            <person name="Calhoun S."/>
            <person name="Haridas S."/>
            <person name="Kuo A."/>
            <person name="Mondo S."/>
            <person name="Pangilinan J."/>
            <person name="Riley R."/>
            <person name="LaButti K."/>
            <person name="Andreopoulos B."/>
            <person name="Lipzen A."/>
            <person name="Chen C."/>
            <person name="Yan M."/>
            <person name="Daum C."/>
            <person name="Ng V."/>
            <person name="Clum A."/>
            <person name="Steindorff A."/>
            <person name="Ohm R.A."/>
            <person name="Martin F."/>
            <person name="Silar P."/>
            <person name="Natvig D.O."/>
            <person name="Lalanne C."/>
            <person name="Gautier V."/>
            <person name="Ament-Velasquez S.L."/>
            <person name="Kruys A."/>
            <person name="Hutchinson M.I."/>
            <person name="Powell A.J."/>
            <person name="Barry K."/>
            <person name="Miller A.N."/>
            <person name="Grigoriev I.V."/>
            <person name="Debuchy R."/>
            <person name="Gladieux P."/>
            <person name="Hiltunen Thoren M."/>
            <person name="Johannesson H."/>
        </authorList>
    </citation>
    <scope>NUCLEOTIDE SEQUENCE</scope>
    <source>
        <strain evidence="5">PSN324</strain>
    </source>
</reference>
<dbReference type="GO" id="GO:0032790">
    <property type="term" value="P:ribosome disassembly"/>
    <property type="evidence" value="ECO:0007669"/>
    <property type="project" value="TreeGrafter"/>
</dbReference>
<keyword evidence="6" id="KW-1185">Reference proteome</keyword>
<organism evidence="5 6">
    <name type="scientific">Cladorrhinum samala</name>
    <dbReference type="NCBI Taxonomy" id="585594"/>
    <lineage>
        <taxon>Eukaryota</taxon>
        <taxon>Fungi</taxon>
        <taxon>Dikarya</taxon>
        <taxon>Ascomycota</taxon>
        <taxon>Pezizomycotina</taxon>
        <taxon>Sordariomycetes</taxon>
        <taxon>Sordariomycetidae</taxon>
        <taxon>Sordariales</taxon>
        <taxon>Podosporaceae</taxon>
        <taxon>Cladorrhinum</taxon>
    </lineage>
</organism>
<dbReference type="PANTHER" id="PTHR10938">
    <property type="entry name" value="TRANSLATION INITIATION FACTOR IF-3"/>
    <property type="match status" value="1"/>
</dbReference>
<sequence>MKPSTCLFNSAAALQRVFLRNASISEGSTCLKRSVLAPTFSSETESLSVPPPRRYASTAAPRNNKDYFVRSLNQTNYRSRPATPIKFGEGYRVRDSEIRYSMIQLKLPAEEGGGVSEPQYTQHVLRRVNLETHSLVIRAMPSPEEGRDYAVCEVVDRKAEFKSMVEMKKKKQQEKAKQVSKELEINWAVAPHDLKTKLNQLEKFLNKGYKVELRLMGQQKKSKKKASVAEMQNVMASVEEAIAKLGSKEYKPREGAVGQTGTVMLYLQGKKVEPPKESVSEASVEGTQETAA</sequence>
<dbReference type="SUPFAM" id="SSF55200">
    <property type="entry name" value="Translation initiation factor IF3, C-terminal domain"/>
    <property type="match status" value="1"/>
</dbReference>
<comment type="caution">
    <text evidence="5">The sequence shown here is derived from an EMBL/GenBank/DDBJ whole genome shotgun (WGS) entry which is preliminary data.</text>
</comment>
<protein>
    <recommendedName>
        <fullName evidence="7">Translation initiation factor IF-3</fullName>
    </recommendedName>
</protein>
<dbReference type="InterPro" id="IPR001288">
    <property type="entry name" value="Translation_initiation_fac_3"/>
</dbReference>
<dbReference type="Proteomes" id="UP001321749">
    <property type="component" value="Unassembled WGS sequence"/>
</dbReference>
<dbReference type="GO" id="GO:0043022">
    <property type="term" value="F:ribosome binding"/>
    <property type="evidence" value="ECO:0007669"/>
    <property type="project" value="TreeGrafter"/>
</dbReference>
<evidence type="ECO:0000313" key="5">
    <source>
        <dbReference type="EMBL" id="KAK4460201.1"/>
    </source>
</evidence>
<dbReference type="GO" id="GO:0003743">
    <property type="term" value="F:translation initiation factor activity"/>
    <property type="evidence" value="ECO:0007669"/>
    <property type="project" value="UniProtKB-KW"/>
</dbReference>
<dbReference type="InterPro" id="IPR036788">
    <property type="entry name" value="T_IF-3_C_sf"/>
</dbReference>
<dbReference type="Gene3D" id="3.30.110.10">
    <property type="entry name" value="Translation initiation factor 3 (IF-3), C-terminal domain"/>
    <property type="match status" value="1"/>
</dbReference>
<dbReference type="GO" id="GO:0070124">
    <property type="term" value="P:mitochondrial translational initiation"/>
    <property type="evidence" value="ECO:0007669"/>
    <property type="project" value="TreeGrafter"/>
</dbReference>
<proteinExistence type="inferred from homology"/>
<evidence type="ECO:0000313" key="6">
    <source>
        <dbReference type="Proteomes" id="UP001321749"/>
    </source>
</evidence>
<feature type="region of interest" description="Disordered" evidence="4">
    <location>
        <begin position="269"/>
        <end position="292"/>
    </location>
</feature>
<dbReference type="EMBL" id="MU865017">
    <property type="protein sequence ID" value="KAK4460201.1"/>
    <property type="molecule type" value="Genomic_DNA"/>
</dbReference>
<accession>A0AAV9HK04</accession>
<dbReference type="AlphaFoldDB" id="A0AAV9HK04"/>
<keyword evidence="3" id="KW-0648">Protein biosynthesis</keyword>
<comment type="similarity">
    <text evidence="1">Belongs to the IF-3 family.</text>
</comment>